<protein>
    <recommendedName>
        <fullName evidence="1">BioF2-like acetyltransferase domain-containing protein</fullName>
    </recommendedName>
</protein>
<feature type="domain" description="BioF2-like acetyltransferase" evidence="1">
    <location>
        <begin position="151"/>
        <end position="283"/>
    </location>
</feature>
<dbReference type="SUPFAM" id="SSF55729">
    <property type="entry name" value="Acyl-CoA N-acyltransferases (Nat)"/>
    <property type="match status" value="1"/>
</dbReference>
<evidence type="ECO:0000313" key="2">
    <source>
        <dbReference type="EMBL" id="BDU75447.1"/>
    </source>
</evidence>
<dbReference type="Gene3D" id="3.40.630.30">
    <property type="match status" value="1"/>
</dbReference>
<dbReference type="EMBL" id="AP027081">
    <property type="protein sequence ID" value="BDU75447.1"/>
    <property type="molecule type" value="Genomic_DNA"/>
</dbReference>
<gene>
    <name evidence="2" type="ORF">METESE_04050</name>
</gene>
<organism evidence="2 3">
    <name type="scientific">Mesoterricola sediminis</name>
    <dbReference type="NCBI Taxonomy" id="2927980"/>
    <lineage>
        <taxon>Bacteria</taxon>
        <taxon>Pseudomonadati</taxon>
        <taxon>Acidobacteriota</taxon>
        <taxon>Holophagae</taxon>
        <taxon>Holophagales</taxon>
        <taxon>Holophagaceae</taxon>
        <taxon>Mesoterricola</taxon>
    </lineage>
</organism>
<evidence type="ECO:0000313" key="3">
    <source>
        <dbReference type="Proteomes" id="UP001228113"/>
    </source>
</evidence>
<dbReference type="Pfam" id="PF13480">
    <property type="entry name" value="Acetyltransf_6"/>
    <property type="match status" value="1"/>
</dbReference>
<evidence type="ECO:0000259" key="1">
    <source>
        <dbReference type="Pfam" id="PF13480"/>
    </source>
</evidence>
<keyword evidence="3" id="KW-1185">Reference proteome</keyword>
<dbReference type="Proteomes" id="UP001228113">
    <property type="component" value="Chromosome"/>
</dbReference>
<dbReference type="AlphaFoldDB" id="A0AA48GPZ8"/>
<dbReference type="InterPro" id="IPR038740">
    <property type="entry name" value="BioF2-like_GNAT_dom"/>
</dbReference>
<accession>A0AA48GPZ8</accession>
<name>A0AA48GPZ8_9BACT</name>
<proteinExistence type="predicted"/>
<dbReference type="RefSeq" id="WP_316410967.1">
    <property type="nucleotide sequence ID" value="NZ_AP027081.1"/>
</dbReference>
<reference evidence="2" key="1">
    <citation type="journal article" date="2023" name="Int. J. Syst. Evol. Microbiol.">
        <title>Mesoterricola silvestris gen. nov., sp. nov., Mesoterricola sediminis sp. nov., Geothrix oryzae sp. nov., Geothrix edaphica sp. nov., Geothrix rubra sp. nov., and Geothrix limicola sp. nov., six novel members of Acidobacteriota isolated from soils.</title>
        <authorList>
            <person name="Itoh H."/>
            <person name="Sugisawa Y."/>
            <person name="Mise K."/>
            <person name="Xu Z."/>
            <person name="Kuniyasu M."/>
            <person name="Ushijima N."/>
            <person name="Kawano K."/>
            <person name="Kobayashi E."/>
            <person name="Shiratori Y."/>
            <person name="Masuda Y."/>
            <person name="Senoo K."/>
        </authorList>
    </citation>
    <scope>NUCLEOTIDE SEQUENCE</scope>
    <source>
        <strain evidence="2">W786</strain>
    </source>
</reference>
<sequence>MHVDRLGAGDPAWTAFLGEVDHDFYHLPTYVDLCALREGGEAAAFLAADDLGGLLVPLILRPIPGTDQRDAGSPYGYPCPLLSGPPEPARLEALLGAFAEACGREGLVSAFLRLHPLLPLPAIPWARFGTLVDHGWTIYLDLTQPPEVLDRQTRANHRTGARRLLERGFRVVLDAWDRLDAFAALYLATMTQRDAGPAYRFGLDYFQELHLRLEGRMHLALVLDPADTVAAGGLFSRVGGLMQFHLAGTDPAFRALGPSKLMILHMRDQGRAWGARALHLGGGVGCAEDSLALFKRGFSPLEARFQTFRMVLLPEAYRALGGAAPGDGFFPAYRSPGGVHA</sequence>
<dbReference type="KEGG" id="msea:METESE_04050"/>
<dbReference type="InterPro" id="IPR016181">
    <property type="entry name" value="Acyl_CoA_acyltransferase"/>
</dbReference>